<evidence type="ECO:0000313" key="13">
    <source>
        <dbReference type="Proteomes" id="UP001432027"/>
    </source>
</evidence>
<dbReference type="Pfam" id="PF00001">
    <property type="entry name" value="7tm_1"/>
    <property type="match status" value="1"/>
</dbReference>
<gene>
    <name evidence="12" type="ORF">PENTCL1PPCAC_29439</name>
</gene>
<feature type="transmembrane region" description="Helical" evidence="10">
    <location>
        <begin position="295"/>
        <end position="319"/>
    </location>
</feature>
<keyword evidence="4 10" id="KW-1133">Transmembrane helix</keyword>
<keyword evidence="3 9" id="KW-0812">Transmembrane</keyword>
<comment type="similarity">
    <text evidence="2 9">Belongs to the G-protein coupled receptor 1 family.</text>
</comment>
<dbReference type="CDD" id="cd15203">
    <property type="entry name" value="7tmA_NPYR-like"/>
    <property type="match status" value="1"/>
</dbReference>
<dbReference type="GO" id="GO:0004983">
    <property type="term" value="F:neuropeptide Y receptor activity"/>
    <property type="evidence" value="ECO:0007669"/>
    <property type="project" value="InterPro"/>
</dbReference>
<dbReference type="PROSITE" id="PS00237">
    <property type="entry name" value="G_PROTEIN_RECEP_F1_1"/>
    <property type="match status" value="1"/>
</dbReference>
<evidence type="ECO:0000256" key="2">
    <source>
        <dbReference type="ARBA" id="ARBA00010663"/>
    </source>
</evidence>
<proteinExistence type="inferred from homology"/>
<keyword evidence="5 9" id="KW-0297">G-protein coupled receptor</keyword>
<dbReference type="Proteomes" id="UP001432027">
    <property type="component" value="Unassembled WGS sequence"/>
</dbReference>
<dbReference type="EMBL" id="BTSX01000006">
    <property type="protein sequence ID" value="GMT07265.1"/>
    <property type="molecule type" value="Genomic_DNA"/>
</dbReference>
<feature type="non-terminal residue" evidence="12">
    <location>
        <position position="1"/>
    </location>
</feature>
<dbReference type="GO" id="GO:0005886">
    <property type="term" value="C:plasma membrane"/>
    <property type="evidence" value="ECO:0007669"/>
    <property type="project" value="TreeGrafter"/>
</dbReference>
<feature type="domain" description="G-protein coupled receptors family 1 profile" evidence="11">
    <location>
        <begin position="59"/>
        <end position="316"/>
    </location>
</feature>
<comment type="subcellular location">
    <subcellularLocation>
        <location evidence="1">Membrane</location>
        <topology evidence="1">Multi-pass membrane protein</topology>
    </subcellularLocation>
</comment>
<evidence type="ECO:0000256" key="8">
    <source>
        <dbReference type="ARBA" id="ARBA00023224"/>
    </source>
</evidence>
<sequence length="397" mass="46060">VLVRGQMEEENDTYSLSLLNSSFRRLPVCIIEDTLLEHPLVQFLLFSLYCLIFVTAVSGNLLVIFVVARKKTMQTVTNIFITNLALSDLIVNFTSLWLTPTYTWMGRWVWGELLCQGFPLFQGMSIFISTLTLTAIAVDRYCVIVSHSPSINANDRMPMKRCMAIIVSIWVVSFALVFPYAYHMKKVHIDDCGFYICTEIWPRDLELRWYFGMLVMVLQFAVPFFIIGVSYAAIWMFLESRRWASERSVETRRRKRLLTMLIIMVVIFGVCWFPFNMMNILRDLKMLTIAKDHFKFIFLVVHVVSMTATCWNPILYAWMNDNFREEFLRVIPFTKNKKAPRVKMISECQPATNRTNCSEAPTLTKSARKSVPNAKTFETVLLTAESEQHNSINTTLL</sequence>
<dbReference type="PRINTS" id="PR00237">
    <property type="entry name" value="GPCRRHODOPSN"/>
</dbReference>
<dbReference type="GO" id="GO:0042923">
    <property type="term" value="F:neuropeptide binding"/>
    <property type="evidence" value="ECO:0007669"/>
    <property type="project" value="TreeGrafter"/>
</dbReference>
<comment type="caution">
    <text evidence="12">The sequence shown here is derived from an EMBL/GenBank/DDBJ whole genome shotgun (WGS) entry which is preliminary data.</text>
</comment>
<evidence type="ECO:0000256" key="9">
    <source>
        <dbReference type="RuleBase" id="RU000688"/>
    </source>
</evidence>
<evidence type="ECO:0000256" key="1">
    <source>
        <dbReference type="ARBA" id="ARBA00004141"/>
    </source>
</evidence>
<organism evidence="12 13">
    <name type="scientific">Pristionchus entomophagus</name>
    <dbReference type="NCBI Taxonomy" id="358040"/>
    <lineage>
        <taxon>Eukaryota</taxon>
        <taxon>Metazoa</taxon>
        <taxon>Ecdysozoa</taxon>
        <taxon>Nematoda</taxon>
        <taxon>Chromadorea</taxon>
        <taxon>Rhabditida</taxon>
        <taxon>Rhabditina</taxon>
        <taxon>Diplogasteromorpha</taxon>
        <taxon>Diplogasteroidea</taxon>
        <taxon>Neodiplogasteridae</taxon>
        <taxon>Pristionchus</taxon>
    </lineage>
</organism>
<keyword evidence="13" id="KW-1185">Reference proteome</keyword>
<dbReference type="PANTHER" id="PTHR24235:SF29">
    <property type="entry name" value="GH23382P"/>
    <property type="match status" value="1"/>
</dbReference>
<dbReference type="GO" id="GO:0043005">
    <property type="term" value="C:neuron projection"/>
    <property type="evidence" value="ECO:0007669"/>
    <property type="project" value="TreeGrafter"/>
</dbReference>
<feature type="transmembrane region" description="Helical" evidence="10">
    <location>
        <begin position="118"/>
        <end position="141"/>
    </location>
</feature>
<accession>A0AAV5UJN4</accession>
<evidence type="ECO:0000256" key="7">
    <source>
        <dbReference type="ARBA" id="ARBA00023170"/>
    </source>
</evidence>
<feature type="transmembrane region" description="Helical" evidence="10">
    <location>
        <begin position="79"/>
        <end position="98"/>
    </location>
</feature>
<keyword evidence="6 10" id="KW-0472">Membrane</keyword>
<keyword evidence="8 9" id="KW-0807">Transducer</keyword>
<evidence type="ECO:0000313" key="12">
    <source>
        <dbReference type="EMBL" id="GMT07265.1"/>
    </source>
</evidence>
<feature type="transmembrane region" description="Helical" evidence="10">
    <location>
        <begin position="162"/>
        <end position="182"/>
    </location>
</feature>
<protein>
    <recommendedName>
        <fullName evidence="11">G-protein coupled receptors family 1 profile domain-containing protein</fullName>
    </recommendedName>
</protein>
<dbReference type="PROSITE" id="PS50262">
    <property type="entry name" value="G_PROTEIN_RECEP_F1_2"/>
    <property type="match status" value="1"/>
</dbReference>
<dbReference type="PANTHER" id="PTHR24235">
    <property type="entry name" value="NEUROPEPTIDE Y RECEPTOR"/>
    <property type="match status" value="1"/>
</dbReference>
<reference evidence="12" key="1">
    <citation type="submission" date="2023-10" db="EMBL/GenBank/DDBJ databases">
        <title>Genome assembly of Pristionchus species.</title>
        <authorList>
            <person name="Yoshida K."/>
            <person name="Sommer R.J."/>
        </authorList>
    </citation>
    <scope>NUCLEOTIDE SEQUENCE</scope>
    <source>
        <strain evidence="12">RS0144</strain>
    </source>
</reference>
<evidence type="ECO:0000256" key="3">
    <source>
        <dbReference type="ARBA" id="ARBA00022692"/>
    </source>
</evidence>
<dbReference type="InterPro" id="IPR017452">
    <property type="entry name" value="GPCR_Rhodpsn_7TM"/>
</dbReference>
<feature type="transmembrane region" description="Helical" evidence="10">
    <location>
        <begin position="257"/>
        <end position="275"/>
    </location>
</feature>
<dbReference type="AlphaFoldDB" id="A0AAV5UJN4"/>
<feature type="transmembrane region" description="Helical" evidence="10">
    <location>
        <begin position="43"/>
        <end position="67"/>
    </location>
</feature>
<evidence type="ECO:0000256" key="10">
    <source>
        <dbReference type="SAM" id="Phobius"/>
    </source>
</evidence>
<feature type="transmembrane region" description="Helical" evidence="10">
    <location>
        <begin position="209"/>
        <end position="237"/>
    </location>
</feature>
<evidence type="ECO:0000256" key="6">
    <source>
        <dbReference type="ARBA" id="ARBA00023136"/>
    </source>
</evidence>
<dbReference type="SUPFAM" id="SSF81321">
    <property type="entry name" value="Family A G protein-coupled receptor-like"/>
    <property type="match status" value="1"/>
</dbReference>
<evidence type="ECO:0000256" key="4">
    <source>
        <dbReference type="ARBA" id="ARBA00022989"/>
    </source>
</evidence>
<dbReference type="InterPro" id="IPR000611">
    <property type="entry name" value="NPY_rcpt"/>
</dbReference>
<dbReference type="InterPro" id="IPR000276">
    <property type="entry name" value="GPCR_Rhodpsn"/>
</dbReference>
<keyword evidence="7 9" id="KW-0675">Receptor</keyword>
<evidence type="ECO:0000259" key="11">
    <source>
        <dbReference type="PROSITE" id="PS50262"/>
    </source>
</evidence>
<evidence type="ECO:0000256" key="5">
    <source>
        <dbReference type="ARBA" id="ARBA00023040"/>
    </source>
</evidence>
<dbReference type="Gene3D" id="1.20.1070.10">
    <property type="entry name" value="Rhodopsin 7-helix transmembrane proteins"/>
    <property type="match status" value="1"/>
</dbReference>
<name>A0AAV5UJN4_9BILA</name>
<dbReference type="PRINTS" id="PR01012">
    <property type="entry name" value="NRPEPTIDEYR"/>
</dbReference>